<accession>A0ACC2D1N5</accession>
<dbReference type="EMBL" id="CM055099">
    <property type="protein sequence ID" value="KAJ7548030.1"/>
    <property type="molecule type" value="Genomic_DNA"/>
</dbReference>
<name>A0ACC2D1N5_DIPCM</name>
<gene>
    <name evidence="1" type="ORF">O6H91_08G114500</name>
</gene>
<proteinExistence type="predicted"/>
<protein>
    <submittedName>
        <fullName evidence="1">Uncharacterized protein</fullName>
    </submittedName>
</protein>
<evidence type="ECO:0000313" key="2">
    <source>
        <dbReference type="Proteomes" id="UP001162992"/>
    </source>
</evidence>
<sequence length="718" mass="78991">MGIISKEERVVEGSIVFSTIGRCNYAFDVFSLPVRQQQQQGIQASFQHLSLLPPPALSQLEEIRHTSGKSVSYNGHAVERSQWDLVLFQGKGEGSKLIEKPGDDCSELLAYVSEDGGALQIRFVLSGAEGRIGLETSQTNVEWGTSSLALRDKPSVAGGRLVYVSTEEASNSPRESWNAVYSTHLKTRSTTRLTPQGVSDFSPAISPSGKLVAVASNQEHGWQGEIEGLCVDIYVCNAADGTNRRLLVKDGGWPSWANDHTLYFHRQADDGWWSVFKVNLSAEGSDEAERVTPPGLHAFTPAASQTGQWIAVATRRQDSDYRHVEIFDMQRQSFQKITSLINPHVHHYNPFVFPNSDRVGYHRCREVLKPAWTSEDIGDNVESTINTIVPHLEPILSPIPRLALLRIDGAFPAVSPDGCMIAYIAGVGSEGLYAMNLDGTGRRKIYEQSAFGTDWDTVRKGIVYTSLGPAFATEDKTVHIAAVHDADIIDLKPGEKNPSVKILTKPGTQNNAFPSVSPDGKYIVFRSGRSGHKNLFIMDAAEGEAKYLRRLTEGAWTDTMPNWAPNNEWISFCSDREKPGKHVAEGSFAVYYIRPDGTGLHKVIESVGGGKVNHPWFSPDSKSILFTSDIAGVSAEPISVPHQFQPYGDLFVAKADGTELVRLTQNAYEDGTPSWGSKFIAKSELTDQGTRLHSAFSDVNFLNCREVEIPPKRICGWP</sequence>
<keyword evidence="2" id="KW-1185">Reference proteome</keyword>
<comment type="caution">
    <text evidence="1">The sequence shown here is derived from an EMBL/GenBank/DDBJ whole genome shotgun (WGS) entry which is preliminary data.</text>
</comment>
<dbReference type="Proteomes" id="UP001162992">
    <property type="component" value="Chromosome 8"/>
</dbReference>
<evidence type="ECO:0000313" key="1">
    <source>
        <dbReference type="EMBL" id="KAJ7548030.1"/>
    </source>
</evidence>
<organism evidence="1 2">
    <name type="scientific">Diphasiastrum complanatum</name>
    <name type="common">Issler's clubmoss</name>
    <name type="synonym">Lycopodium complanatum</name>
    <dbReference type="NCBI Taxonomy" id="34168"/>
    <lineage>
        <taxon>Eukaryota</taxon>
        <taxon>Viridiplantae</taxon>
        <taxon>Streptophyta</taxon>
        <taxon>Embryophyta</taxon>
        <taxon>Tracheophyta</taxon>
        <taxon>Lycopodiopsida</taxon>
        <taxon>Lycopodiales</taxon>
        <taxon>Lycopodiaceae</taxon>
        <taxon>Lycopodioideae</taxon>
        <taxon>Diphasiastrum</taxon>
    </lineage>
</organism>
<reference evidence="2" key="1">
    <citation type="journal article" date="2024" name="Proc. Natl. Acad. Sci. U.S.A.">
        <title>Extraordinary preservation of gene collinearity over three hundred million years revealed in homosporous lycophytes.</title>
        <authorList>
            <person name="Li C."/>
            <person name="Wickell D."/>
            <person name="Kuo L.Y."/>
            <person name="Chen X."/>
            <person name="Nie B."/>
            <person name="Liao X."/>
            <person name="Peng D."/>
            <person name="Ji J."/>
            <person name="Jenkins J."/>
            <person name="Williams M."/>
            <person name="Shu S."/>
            <person name="Plott C."/>
            <person name="Barry K."/>
            <person name="Rajasekar S."/>
            <person name="Grimwood J."/>
            <person name="Han X."/>
            <person name="Sun S."/>
            <person name="Hou Z."/>
            <person name="He W."/>
            <person name="Dai G."/>
            <person name="Sun C."/>
            <person name="Schmutz J."/>
            <person name="Leebens-Mack J.H."/>
            <person name="Li F.W."/>
            <person name="Wang L."/>
        </authorList>
    </citation>
    <scope>NUCLEOTIDE SEQUENCE [LARGE SCALE GENOMIC DNA]</scope>
    <source>
        <strain evidence="2">cv. PW_Plant_1</strain>
    </source>
</reference>